<dbReference type="EMBL" id="CCYA01000252">
    <property type="protein sequence ID" value="CEH15123.1"/>
    <property type="molecule type" value="Genomic_DNA"/>
</dbReference>
<evidence type="ECO:0000313" key="2">
    <source>
        <dbReference type="Proteomes" id="UP000054845"/>
    </source>
</evidence>
<name>A0A0P1BGH7_9BASI</name>
<keyword evidence="2" id="KW-1185">Reference proteome</keyword>
<proteinExistence type="predicted"/>
<organism evidence="1 2">
    <name type="scientific">Ceraceosorus bombacis</name>
    <dbReference type="NCBI Taxonomy" id="401625"/>
    <lineage>
        <taxon>Eukaryota</taxon>
        <taxon>Fungi</taxon>
        <taxon>Dikarya</taxon>
        <taxon>Basidiomycota</taxon>
        <taxon>Ustilaginomycotina</taxon>
        <taxon>Exobasidiomycetes</taxon>
        <taxon>Ceraceosorales</taxon>
        <taxon>Ceraceosoraceae</taxon>
        <taxon>Ceraceosorus</taxon>
    </lineage>
</organism>
<reference evidence="1 2" key="1">
    <citation type="submission" date="2014-09" db="EMBL/GenBank/DDBJ databases">
        <authorList>
            <person name="Magalhaes I.L.F."/>
            <person name="Oliveira U."/>
            <person name="Santos F.R."/>
            <person name="Vidigal T.H.D.A."/>
            <person name="Brescovit A.D."/>
            <person name="Santos A.J."/>
        </authorList>
    </citation>
    <scope>NUCLEOTIDE SEQUENCE [LARGE SCALE GENOMIC DNA]</scope>
</reference>
<sequence length="67" mass="7406">MMGRNQVDYAISPIFALLQGVMYALAAGPLTVATVRKGLVMSHASVVHLRRRKRLEAQRGVDKDCTH</sequence>
<dbReference type="Proteomes" id="UP000054845">
    <property type="component" value="Unassembled WGS sequence"/>
</dbReference>
<dbReference type="AlphaFoldDB" id="A0A0P1BGH7"/>
<accession>A0A0P1BGH7</accession>
<protein>
    <submittedName>
        <fullName evidence="1">Uncharacterized protein</fullName>
    </submittedName>
</protein>
<evidence type="ECO:0000313" key="1">
    <source>
        <dbReference type="EMBL" id="CEH15123.1"/>
    </source>
</evidence>